<dbReference type="Proteomes" id="UP000238308">
    <property type="component" value="Unassembled WGS sequence"/>
</dbReference>
<gene>
    <name evidence="2" type="ORF">BCM14_0611</name>
</gene>
<dbReference type="EMBL" id="PVTV01000011">
    <property type="protein sequence ID" value="PRY99169.1"/>
    <property type="molecule type" value="Genomic_DNA"/>
</dbReference>
<proteinExistence type="predicted"/>
<name>A0A2T0XJN4_9BURK</name>
<sequence length="158" mass="18432">MLHKVVATQNRSNSQPHMPLKKHSFNDDEEPIFDEAVIYRRGEYWQMRMWLVKEHKYARFSLKTRNKSTAIDKAKLHYHELKAGELAGKKYFSQTTKIGVENYRGRLPFNSPLLLSLAIRLLPTSMPFFSICLYVNFEMKNVNTNTVGYIRNSCISGV</sequence>
<keyword evidence="3" id="KW-1185">Reference proteome</keyword>
<evidence type="ECO:0000256" key="1">
    <source>
        <dbReference type="SAM" id="MobiDB-lite"/>
    </source>
</evidence>
<dbReference type="AlphaFoldDB" id="A0A2T0XJN4"/>
<feature type="compositionally biased region" description="Polar residues" evidence="1">
    <location>
        <begin position="7"/>
        <end position="16"/>
    </location>
</feature>
<organism evidence="2 3">
    <name type="scientific">Jezberella montanilacus</name>
    <dbReference type="NCBI Taxonomy" id="323426"/>
    <lineage>
        <taxon>Bacteria</taxon>
        <taxon>Pseudomonadati</taxon>
        <taxon>Pseudomonadota</taxon>
        <taxon>Betaproteobacteria</taxon>
        <taxon>Burkholderiales</taxon>
        <taxon>Alcaligenaceae</taxon>
        <taxon>Jezberella</taxon>
    </lineage>
</organism>
<reference evidence="2 3" key="1">
    <citation type="submission" date="2018-03" db="EMBL/GenBank/DDBJ databases">
        <title>Genomic Encyclopedia of Type Strains, Phase III (KMG-III): the genomes of soil and plant-associated and newly described type strains.</title>
        <authorList>
            <person name="Whitman W."/>
        </authorList>
    </citation>
    <scope>NUCLEOTIDE SEQUENCE [LARGE SCALE GENOMIC DNA]</scope>
    <source>
        <strain evidence="2 3">MWH-P2sevCIIIb</strain>
    </source>
</reference>
<evidence type="ECO:0000313" key="3">
    <source>
        <dbReference type="Proteomes" id="UP000238308"/>
    </source>
</evidence>
<evidence type="ECO:0000313" key="2">
    <source>
        <dbReference type="EMBL" id="PRY99169.1"/>
    </source>
</evidence>
<feature type="region of interest" description="Disordered" evidence="1">
    <location>
        <begin position="1"/>
        <end position="24"/>
    </location>
</feature>
<comment type="caution">
    <text evidence="2">The sequence shown here is derived from an EMBL/GenBank/DDBJ whole genome shotgun (WGS) entry which is preliminary data.</text>
</comment>
<accession>A0A2T0XJN4</accession>
<protein>
    <submittedName>
        <fullName evidence="2">Uncharacterized protein</fullName>
    </submittedName>
</protein>